<evidence type="ECO:0000313" key="1">
    <source>
        <dbReference type="EMBL" id="EHO17083.1"/>
    </source>
</evidence>
<comment type="caution">
    <text evidence="1">The sequence shown here is derived from an EMBL/GenBank/DDBJ whole genome shotgun (WGS) entry which is preliminary data.</text>
</comment>
<evidence type="ECO:0000313" key="2">
    <source>
        <dbReference type="Proteomes" id="UP000018466"/>
    </source>
</evidence>
<dbReference type="Proteomes" id="UP000018466">
    <property type="component" value="Unassembled WGS sequence"/>
</dbReference>
<dbReference type="EMBL" id="AGEL01000006">
    <property type="protein sequence ID" value="EHO17083.1"/>
    <property type="molecule type" value="Genomic_DNA"/>
</dbReference>
<accession>A0AA37DGF6</accession>
<keyword evidence="2" id="KW-1185">Reference proteome</keyword>
<name>A0AA37DGF6_9FIRM</name>
<protein>
    <submittedName>
        <fullName evidence="1">Uncharacterized protein</fullName>
    </submittedName>
</protein>
<sequence>MKITMEIMITVREETREETLILDDGLMIQETLERLAAKGIFSRQAADCCYVRSRLCREVLCTAQSFATARIASGDALELI</sequence>
<reference evidence="1 2" key="1">
    <citation type="submission" date="2011-10" db="EMBL/GenBank/DDBJ databases">
        <title>The Genome Sequence of Lachnospiraceae bacterium ACC2.</title>
        <authorList>
            <consortium name="The Broad Institute Genome Sequencing Platform"/>
            <person name="Earl A."/>
            <person name="Ward D."/>
            <person name="Feldgarden M."/>
            <person name="Gevers D."/>
            <person name="Sizova M."/>
            <person name="Hazen A."/>
            <person name="Epstein S."/>
            <person name="Young S.K."/>
            <person name="Zeng Q."/>
            <person name="Gargeya S."/>
            <person name="Fitzgerald M."/>
            <person name="Haas B."/>
            <person name="Abouelleil A."/>
            <person name="Alvarado L."/>
            <person name="Arachchi H.M."/>
            <person name="Berlin A."/>
            <person name="Brown A."/>
            <person name="Chapman S.B."/>
            <person name="Chen Z."/>
            <person name="Dunbar C."/>
            <person name="Freedman E."/>
            <person name="Gearin G."/>
            <person name="Goldberg J."/>
            <person name="Griggs A."/>
            <person name="Gujja S."/>
            <person name="Heiman D."/>
            <person name="Howarth C."/>
            <person name="Larson L."/>
            <person name="Lui A."/>
            <person name="MacDonald P.J.P."/>
            <person name="Montmayeur A."/>
            <person name="Murphy C."/>
            <person name="Neiman D."/>
            <person name="Pearson M."/>
            <person name="Priest M."/>
            <person name="Roberts A."/>
            <person name="Saif S."/>
            <person name="Shea T."/>
            <person name="Shenoy N."/>
            <person name="Sisk P."/>
            <person name="Stolte C."/>
            <person name="Sykes S."/>
            <person name="Wortman J."/>
            <person name="Nusbaum C."/>
            <person name="Birren B."/>
        </authorList>
    </citation>
    <scope>NUCLEOTIDE SEQUENCE [LARGE SCALE GENOMIC DNA]</scope>
    <source>
        <strain evidence="1 2">ACC2</strain>
    </source>
</reference>
<gene>
    <name evidence="1" type="ORF">HMPREF9623_00682</name>
</gene>
<dbReference type="GeneID" id="86940459"/>
<proteinExistence type="predicted"/>
<organism evidence="1 2">
    <name type="scientific">Stomatobaculum longum</name>
    <dbReference type="NCBI Taxonomy" id="796942"/>
    <lineage>
        <taxon>Bacteria</taxon>
        <taxon>Bacillati</taxon>
        <taxon>Bacillota</taxon>
        <taxon>Clostridia</taxon>
        <taxon>Lachnospirales</taxon>
        <taxon>Lachnospiraceae</taxon>
        <taxon>Stomatobaculum</taxon>
    </lineage>
</organism>
<dbReference type="RefSeq" id="WP_009532515.1">
    <property type="nucleotide sequence ID" value="NZ_CAJPPX010000049.1"/>
</dbReference>
<dbReference type="AlphaFoldDB" id="A0AA37DGF6"/>